<evidence type="ECO:0000256" key="1">
    <source>
        <dbReference type="ARBA" id="ARBA00023002"/>
    </source>
</evidence>
<dbReference type="RefSeq" id="XP_013346332.1">
    <property type="nucleotide sequence ID" value="XM_013490878.1"/>
</dbReference>
<dbReference type="AlphaFoldDB" id="A0A074YJ92"/>
<dbReference type="Gene3D" id="3.40.50.720">
    <property type="entry name" value="NAD(P)-binding Rossmann-like Domain"/>
    <property type="match status" value="1"/>
</dbReference>
<keyword evidence="3" id="KW-1185">Reference proteome</keyword>
<sequence>MTTNPSYGIDTPGSQVSNDFSSSIKNKIVLITGVSPKSIGQKLAINISQHRPECIILASRTSSKLDTVATKIRELYPDVAVSTVILDLSSQASVRRAADEISKLVDRIDILINNAAVVDSELGYTKEGIEMQFGVGHVGHFLFTTLLLPLLEASAKDSQGATRVINVSSEGHRIGPVRLHDYNFEGKEVPEEELSPRKEARMKDGQKYSVWVAYGQTKSANILFSLALNDRLGTKGIRSYAVHPGAIQTDLSRSLSPGDAKFLEKIVDGNWITLDQGTSTILVAALDPALGKSQRSVYMSNCQFAEAAPYTHDLVIANRLWDLSEKLTSRETANL</sequence>
<evidence type="ECO:0008006" key="4">
    <source>
        <dbReference type="Google" id="ProtNLM"/>
    </source>
</evidence>
<dbReference type="PANTHER" id="PTHR43157:SF31">
    <property type="entry name" value="PHOSPHATIDYLINOSITOL-GLYCAN BIOSYNTHESIS CLASS F PROTEIN"/>
    <property type="match status" value="1"/>
</dbReference>
<dbReference type="InterPro" id="IPR002347">
    <property type="entry name" value="SDR_fam"/>
</dbReference>
<dbReference type="InterPro" id="IPR036291">
    <property type="entry name" value="NAD(P)-bd_dom_sf"/>
</dbReference>
<evidence type="ECO:0000313" key="2">
    <source>
        <dbReference type="EMBL" id="KEQ97888.1"/>
    </source>
</evidence>
<dbReference type="PANTHER" id="PTHR43157">
    <property type="entry name" value="PHOSPHATIDYLINOSITOL-GLYCAN BIOSYNTHESIS CLASS F PROTEIN-RELATED"/>
    <property type="match status" value="1"/>
</dbReference>
<organism evidence="2 3">
    <name type="scientific">Aureobasidium subglaciale (strain EXF-2481)</name>
    <name type="common">Aureobasidium pullulans var. subglaciale</name>
    <dbReference type="NCBI Taxonomy" id="1043005"/>
    <lineage>
        <taxon>Eukaryota</taxon>
        <taxon>Fungi</taxon>
        <taxon>Dikarya</taxon>
        <taxon>Ascomycota</taxon>
        <taxon>Pezizomycotina</taxon>
        <taxon>Dothideomycetes</taxon>
        <taxon>Dothideomycetidae</taxon>
        <taxon>Dothideales</taxon>
        <taxon>Saccotheciaceae</taxon>
        <taxon>Aureobasidium</taxon>
    </lineage>
</organism>
<dbReference type="EMBL" id="KL584753">
    <property type="protein sequence ID" value="KEQ97888.1"/>
    <property type="molecule type" value="Genomic_DNA"/>
</dbReference>
<keyword evidence="1" id="KW-0560">Oxidoreductase</keyword>
<dbReference type="Pfam" id="PF00106">
    <property type="entry name" value="adh_short"/>
    <property type="match status" value="2"/>
</dbReference>
<dbReference type="STRING" id="1043005.A0A074YJ92"/>
<gene>
    <name evidence="2" type="ORF">AUEXF2481DRAFT_37456</name>
</gene>
<accession>A0A074YJ92</accession>
<proteinExistence type="predicted"/>
<dbReference type="GO" id="GO:0016491">
    <property type="term" value="F:oxidoreductase activity"/>
    <property type="evidence" value="ECO:0007669"/>
    <property type="project" value="UniProtKB-KW"/>
</dbReference>
<name>A0A074YJ92_AURSE</name>
<dbReference type="InParanoid" id="A0A074YJ92"/>
<dbReference type="PRINTS" id="PR00081">
    <property type="entry name" value="GDHRDH"/>
</dbReference>
<reference evidence="2 3" key="1">
    <citation type="journal article" date="2014" name="BMC Genomics">
        <title>Genome sequencing of four Aureobasidium pullulans varieties: biotechnological potential, stress tolerance, and description of new species.</title>
        <authorList>
            <person name="Gostin Ar C."/>
            <person name="Ohm R.A."/>
            <person name="Kogej T."/>
            <person name="Sonjak S."/>
            <person name="Turk M."/>
            <person name="Zajc J."/>
            <person name="Zalar P."/>
            <person name="Grube M."/>
            <person name="Sun H."/>
            <person name="Han J."/>
            <person name="Sharma A."/>
            <person name="Chiniquy J."/>
            <person name="Ngan C.Y."/>
            <person name="Lipzen A."/>
            <person name="Barry K."/>
            <person name="Grigoriev I.V."/>
            <person name="Gunde-Cimerman N."/>
        </authorList>
    </citation>
    <scope>NUCLEOTIDE SEQUENCE [LARGE SCALE GENOMIC DNA]</scope>
    <source>
        <strain evidence="2 3">EXF-2481</strain>
    </source>
</reference>
<dbReference type="OrthoDB" id="191139at2759"/>
<dbReference type="SUPFAM" id="SSF51735">
    <property type="entry name" value="NAD(P)-binding Rossmann-fold domains"/>
    <property type="match status" value="1"/>
</dbReference>
<protein>
    <recommendedName>
        <fullName evidence="4">NAD(P)-binding protein</fullName>
    </recommendedName>
</protein>
<dbReference type="HOGENOM" id="CLU_010194_44_0_1"/>
<evidence type="ECO:0000313" key="3">
    <source>
        <dbReference type="Proteomes" id="UP000030641"/>
    </source>
</evidence>
<dbReference type="Proteomes" id="UP000030641">
    <property type="component" value="Unassembled WGS sequence"/>
</dbReference>
<dbReference type="GeneID" id="25365849"/>
<dbReference type="OMA" id="NILHHWC"/>